<protein>
    <submittedName>
        <fullName evidence="4">Putative OB-fold protein</fullName>
    </submittedName>
</protein>
<dbReference type="InterPro" id="IPR052513">
    <property type="entry name" value="Thioester_dehydratase-like"/>
</dbReference>
<sequence>MSQDTNTPQWDAARWPAQPLDAPAEQLPPRLRSGAGLALASGEGLGRLRLQVCQGCGQTQYPPRDVCVHCLDDALDWQDVPQGARLVASTTLHHSHFPYFQARLPWRIATVRLDCGPVAVIHLGDGCREEPGERLSVTLRRDGGGMAVLFGQPEE</sequence>
<evidence type="ECO:0000259" key="3">
    <source>
        <dbReference type="Pfam" id="PF12172"/>
    </source>
</evidence>
<dbReference type="SUPFAM" id="SSF50249">
    <property type="entry name" value="Nucleic acid-binding proteins"/>
    <property type="match status" value="1"/>
</dbReference>
<evidence type="ECO:0000256" key="1">
    <source>
        <dbReference type="SAM" id="MobiDB-lite"/>
    </source>
</evidence>
<accession>A0A4Q7MGU6</accession>
<dbReference type="Pfam" id="PF01796">
    <property type="entry name" value="OB_ChsH2_C"/>
    <property type="match status" value="1"/>
</dbReference>
<comment type="caution">
    <text evidence="4">The sequence shown here is derived from an EMBL/GenBank/DDBJ whole genome shotgun (WGS) entry which is preliminary data.</text>
</comment>
<dbReference type="InterPro" id="IPR002878">
    <property type="entry name" value="ChsH2_C"/>
</dbReference>
<dbReference type="AlphaFoldDB" id="A0A4Q7MGU6"/>
<dbReference type="Pfam" id="PF12172">
    <property type="entry name" value="zf-ChsH2"/>
    <property type="match status" value="1"/>
</dbReference>
<gene>
    <name evidence="4" type="ORF">EV679_2646</name>
</gene>
<dbReference type="RefSeq" id="WP_130487451.1">
    <property type="nucleotide sequence ID" value="NZ_CBCSEB010000015.1"/>
</dbReference>
<feature type="domain" description="ChsH2 rubredoxin-like zinc ribbon" evidence="3">
    <location>
        <begin position="46"/>
        <end position="76"/>
    </location>
</feature>
<proteinExistence type="predicted"/>
<dbReference type="PANTHER" id="PTHR34075">
    <property type="entry name" value="BLR3430 PROTEIN"/>
    <property type="match status" value="1"/>
</dbReference>
<evidence type="ECO:0000313" key="4">
    <source>
        <dbReference type="EMBL" id="RZS67426.1"/>
    </source>
</evidence>
<feature type="region of interest" description="Disordered" evidence="1">
    <location>
        <begin position="1"/>
        <end position="28"/>
    </location>
</feature>
<dbReference type="Proteomes" id="UP000292039">
    <property type="component" value="Unassembled WGS sequence"/>
</dbReference>
<evidence type="ECO:0000313" key="5">
    <source>
        <dbReference type="Proteomes" id="UP000292039"/>
    </source>
</evidence>
<dbReference type="InterPro" id="IPR012340">
    <property type="entry name" value="NA-bd_OB-fold"/>
</dbReference>
<dbReference type="InterPro" id="IPR022002">
    <property type="entry name" value="ChsH2_Znr"/>
</dbReference>
<dbReference type="PANTHER" id="PTHR34075:SF5">
    <property type="entry name" value="BLR3430 PROTEIN"/>
    <property type="match status" value="1"/>
</dbReference>
<organism evidence="4 5">
    <name type="scientific">Kerstersia gyiorum</name>
    <dbReference type="NCBI Taxonomy" id="206506"/>
    <lineage>
        <taxon>Bacteria</taxon>
        <taxon>Pseudomonadati</taxon>
        <taxon>Pseudomonadota</taxon>
        <taxon>Betaproteobacteria</taxon>
        <taxon>Burkholderiales</taxon>
        <taxon>Alcaligenaceae</taxon>
        <taxon>Kerstersia</taxon>
    </lineage>
</organism>
<evidence type="ECO:0000259" key="2">
    <source>
        <dbReference type="Pfam" id="PF01796"/>
    </source>
</evidence>
<name>A0A4Q7MGU6_9BURK</name>
<feature type="domain" description="ChsH2 C-terminal OB-fold" evidence="2">
    <location>
        <begin position="77"/>
        <end position="138"/>
    </location>
</feature>
<dbReference type="EMBL" id="SGWZ01000004">
    <property type="protein sequence ID" value="RZS67426.1"/>
    <property type="molecule type" value="Genomic_DNA"/>
</dbReference>
<reference evidence="4 5" key="1">
    <citation type="submission" date="2019-02" db="EMBL/GenBank/DDBJ databases">
        <title>Genomic Encyclopedia of Type Strains, Phase IV (KMG-IV): sequencing the most valuable type-strain genomes for metagenomic binning, comparative biology and taxonomic classification.</title>
        <authorList>
            <person name="Goeker M."/>
        </authorList>
    </citation>
    <scope>NUCLEOTIDE SEQUENCE [LARGE SCALE GENOMIC DNA]</scope>
    <source>
        <strain evidence="4 5">DSM 16618</strain>
    </source>
</reference>
<dbReference type="Gene3D" id="6.10.30.10">
    <property type="match status" value="1"/>
</dbReference>